<protein>
    <submittedName>
        <fullName evidence="1">Uncharacterized protein</fullName>
    </submittedName>
</protein>
<evidence type="ECO:0000313" key="1">
    <source>
        <dbReference type="EMBL" id="ADR36132.1"/>
    </source>
</evidence>
<name>E4U842_OCEP5</name>
<dbReference type="RefSeq" id="WP_013457302.1">
    <property type="nucleotide sequence ID" value="NC_014761.1"/>
</dbReference>
<dbReference type="EMBL" id="CP002361">
    <property type="protein sequence ID" value="ADR36132.1"/>
    <property type="molecule type" value="Genomic_DNA"/>
</dbReference>
<dbReference type="KEGG" id="opr:Ocepr_0674"/>
<proteinExistence type="predicted"/>
<gene>
    <name evidence="1" type="ordered locus">Ocepr_0674</name>
</gene>
<dbReference type="AlphaFoldDB" id="E4U842"/>
<dbReference type="eggNOG" id="ENOG5031PTE">
    <property type="taxonomic scope" value="Bacteria"/>
</dbReference>
<accession>E4U842</accession>
<dbReference type="Proteomes" id="UP000008722">
    <property type="component" value="Chromosome"/>
</dbReference>
<dbReference type="STRING" id="670487.Ocepr_0674"/>
<organism evidence="1 2">
    <name type="scientific">Oceanithermus profundus (strain DSM 14977 / NBRC 100410 / VKM B-2274 / 506)</name>
    <dbReference type="NCBI Taxonomy" id="670487"/>
    <lineage>
        <taxon>Bacteria</taxon>
        <taxon>Thermotogati</taxon>
        <taxon>Deinococcota</taxon>
        <taxon>Deinococci</taxon>
        <taxon>Thermales</taxon>
        <taxon>Thermaceae</taxon>
        <taxon>Oceanithermus</taxon>
    </lineage>
</organism>
<sequence>MLVYLDQNYASRIAKYLLALPGQEAFGEVWEALLALEGRVVVPPSPFHVLELHGGYLLPTFRRMFAQVSGGFWVRPWPDVARRQVERGGLDREDFLWRRGSWDEPADLAPLWGLLDLDLEGDFYQRAAAARAWVRRRLGLGRAAEAAPFFGLLGRLVAFRSLERTREERASDLLDVVMAATVAPYARVLATDRYLREALVRVGAGVRTWSGRSGEVRTLARWLRARAG</sequence>
<evidence type="ECO:0000313" key="2">
    <source>
        <dbReference type="Proteomes" id="UP000008722"/>
    </source>
</evidence>
<keyword evidence="2" id="KW-1185">Reference proteome</keyword>
<reference evidence="1 2" key="2">
    <citation type="journal article" date="2011" name="Stand. Genomic Sci.">
        <title>Complete genome sequence of Oceanithermus profundus type strain (506).</title>
        <authorList>
            <person name="Pati A."/>
            <person name="Zhang X."/>
            <person name="Lapidus A."/>
            <person name="Nolan M."/>
            <person name="Lucas S."/>
            <person name="Del Rio T.G."/>
            <person name="Tice H."/>
            <person name="Cheng J.F."/>
            <person name="Tapia R."/>
            <person name="Han C."/>
            <person name="Goodwin L."/>
            <person name="Pitluck S."/>
            <person name="Liolios K."/>
            <person name="Pagani I."/>
            <person name="Ivanova N."/>
            <person name="Mavromatis K."/>
            <person name="Chen A."/>
            <person name="Palaniappan K."/>
            <person name="Hauser L."/>
            <person name="Jeffries C.D."/>
            <person name="Brambilla E.M."/>
            <person name="Rohl A."/>
            <person name="Mwirichia R."/>
            <person name="Rohde M."/>
            <person name="Tindall B.J."/>
            <person name="Sikorski J."/>
            <person name="Wirth R."/>
            <person name="Goker M."/>
            <person name="Woyke T."/>
            <person name="Detter J.C."/>
            <person name="Bristow J."/>
            <person name="Eisen J.A."/>
            <person name="Markowitz V."/>
            <person name="Hugenholtz P."/>
            <person name="Kyrpides N.C."/>
            <person name="Klenk H.P."/>
            <person name="Land M."/>
        </authorList>
    </citation>
    <scope>NUCLEOTIDE SEQUENCE [LARGE SCALE GENOMIC DNA]</scope>
    <source>
        <strain evidence="2">DSM 14977 / NBRC 100410 / VKM B-2274 / 506</strain>
    </source>
</reference>
<dbReference type="OrthoDB" id="31294at2"/>
<dbReference type="HOGENOM" id="CLU_1250146_0_0_0"/>
<reference evidence="2" key="1">
    <citation type="submission" date="2010-11" db="EMBL/GenBank/DDBJ databases">
        <title>The complete sequence of chromosome of Oceanithermus profundus DSM 14977.</title>
        <authorList>
            <consortium name="US DOE Joint Genome Institute (JGI-PGF)"/>
            <person name="Lucas S."/>
            <person name="Copeland A."/>
            <person name="Lapidus A."/>
            <person name="Bruce D."/>
            <person name="Goodwin L."/>
            <person name="Pitluck S."/>
            <person name="Kyrpides N."/>
            <person name="Mavromatis K."/>
            <person name="Pagani I."/>
            <person name="Ivanova N."/>
            <person name="Zhang X."/>
            <person name="Brettin T."/>
            <person name="Detter J.C."/>
            <person name="Tapia R."/>
            <person name="Han C."/>
            <person name="Land M."/>
            <person name="Hauser L."/>
            <person name="Markowitz V."/>
            <person name="Cheng J.-F."/>
            <person name="Hugenholtz P."/>
            <person name="Woyke T."/>
            <person name="Wu D."/>
            <person name="Tindall B."/>
            <person name="Faehnrich R."/>
            <person name="Brambilla E."/>
            <person name="Klenk H.-P."/>
            <person name="Eisen J.A."/>
        </authorList>
    </citation>
    <scope>NUCLEOTIDE SEQUENCE [LARGE SCALE GENOMIC DNA]</scope>
    <source>
        <strain evidence="2">DSM 14977 / NBRC 100410 / VKM B-2274 / 506</strain>
    </source>
</reference>